<dbReference type="STRING" id="582744.Msip34_0029"/>
<evidence type="ECO:0000256" key="2">
    <source>
        <dbReference type="SAM" id="Phobius"/>
    </source>
</evidence>
<dbReference type="EMBL" id="CP001674">
    <property type="protein sequence ID" value="ACT49278.1"/>
    <property type="molecule type" value="Genomic_DNA"/>
</dbReference>
<evidence type="ECO:0000313" key="4">
    <source>
        <dbReference type="Proteomes" id="UP000002743"/>
    </source>
</evidence>
<evidence type="ECO:0000313" key="3">
    <source>
        <dbReference type="EMBL" id="ACT49278.1"/>
    </source>
</evidence>
<dbReference type="Proteomes" id="UP000002743">
    <property type="component" value="Chromosome"/>
</dbReference>
<keyword evidence="2" id="KW-0472">Membrane</keyword>
<dbReference type="PANTHER" id="PTHR35335">
    <property type="entry name" value="UPF0716 PROTEIN FXSA"/>
    <property type="match status" value="1"/>
</dbReference>
<feature type="transmembrane region" description="Helical" evidence="2">
    <location>
        <begin position="80"/>
        <end position="101"/>
    </location>
</feature>
<feature type="transmembrane region" description="Helical" evidence="2">
    <location>
        <begin position="28"/>
        <end position="47"/>
    </location>
</feature>
<keyword evidence="2" id="KW-1133">Transmembrane helix</keyword>
<feature type="region of interest" description="Disordered" evidence="1">
    <location>
        <begin position="112"/>
        <end position="140"/>
    </location>
</feature>
<evidence type="ECO:0000256" key="1">
    <source>
        <dbReference type="SAM" id="MobiDB-lite"/>
    </source>
</evidence>
<dbReference type="GO" id="GO:0016020">
    <property type="term" value="C:membrane"/>
    <property type="evidence" value="ECO:0007669"/>
    <property type="project" value="InterPro"/>
</dbReference>
<dbReference type="eggNOG" id="COG3030">
    <property type="taxonomic scope" value="Bacteria"/>
</dbReference>
<reference evidence="3 4" key="2">
    <citation type="journal article" date="2011" name="J. Bacteriol.">
        <title>Genomes of three methylotrophs from a single niche uncover genetic and metabolic divergence of Methylophilaceae.</title>
        <authorList>
            <person name="Lapidus A."/>
            <person name="Clum A."/>
            <person name="Labutti K."/>
            <person name="Kaluzhnaya M.G."/>
            <person name="Lim S."/>
            <person name="Beck D.A."/>
            <person name="Glavina Del Rio T."/>
            <person name="Nolan M."/>
            <person name="Mavromatis K."/>
            <person name="Huntemann M."/>
            <person name="Lucas S."/>
            <person name="Lidstrom M.E."/>
            <person name="Ivanova N."/>
            <person name="Chistoserdova L."/>
        </authorList>
    </citation>
    <scope>NUCLEOTIDE SEQUENCE [LARGE SCALE GENOMIC DNA]</scope>
    <source>
        <strain evidence="3 4">SIP3-4</strain>
    </source>
</reference>
<dbReference type="InterPro" id="IPR007313">
    <property type="entry name" value="FxsA"/>
</dbReference>
<organism evidence="3 4">
    <name type="scientific">Methylovorus glucosotrophus (strain SIP3-4)</name>
    <dbReference type="NCBI Taxonomy" id="582744"/>
    <lineage>
        <taxon>Bacteria</taxon>
        <taxon>Pseudomonadati</taxon>
        <taxon>Pseudomonadota</taxon>
        <taxon>Betaproteobacteria</taxon>
        <taxon>Nitrosomonadales</taxon>
        <taxon>Methylophilaceae</taxon>
        <taxon>Methylovorus</taxon>
    </lineage>
</organism>
<dbReference type="AlphaFoldDB" id="C6X7N6"/>
<dbReference type="KEGG" id="mei:Msip34_0029"/>
<accession>C6X7N6</accession>
<keyword evidence="4" id="KW-1185">Reference proteome</keyword>
<protein>
    <submittedName>
        <fullName evidence="3">FxsA cytoplasmic membrane protein</fullName>
    </submittedName>
</protein>
<sequence length="140" mass="15403">MPLPLLLLILLAFPVVEIWLLIELAGRYGVWVLVYLVVVAILGWRLIQDEKLMMLGRMTQTLSQGGAPARALFSGAKNMLAGILLIIPGVVTDAIAVILLLQPSAKPDVFDETVQAEPRQSRRPQAANDDVIEGEYTRED</sequence>
<gene>
    <name evidence="3" type="ordered locus">Msip34_0029</name>
</gene>
<dbReference type="PANTHER" id="PTHR35335:SF1">
    <property type="entry name" value="UPF0716 PROTEIN FXSA"/>
    <property type="match status" value="1"/>
</dbReference>
<reference evidence="4" key="1">
    <citation type="submission" date="2009-07" db="EMBL/GenBank/DDBJ databases">
        <title>Complete sequence of chromosome of Methylovorus sp. SIP3-4.</title>
        <authorList>
            <person name="Lucas S."/>
            <person name="Copeland A."/>
            <person name="Lapidus A."/>
            <person name="Glavina del Rio T."/>
            <person name="Tice H."/>
            <person name="Bruce D."/>
            <person name="Goodwin L."/>
            <person name="Pitluck S."/>
            <person name="Clum A."/>
            <person name="Larimer F."/>
            <person name="Land M."/>
            <person name="Hauser L."/>
            <person name="Kyrpides N."/>
            <person name="Mikhailova N."/>
            <person name="Kayluzhnaya M."/>
            <person name="Chistoserdova L."/>
        </authorList>
    </citation>
    <scope>NUCLEOTIDE SEQUENCE [LARGE SCALE GENOMIC DNA]</scope>
    <source>
        <strain evidence="4">SIP3-4</strain>
    </source>
</reference>
<dbReference type="OrthoDB" id="8562817at2"/>
<dbReference type="NCBIfam" id="NF008528">
    <property type="entry name" value="PRK11463.1-2"/>
    <property type="match status" value="1"/>
</dbReference>
<dbReference type="Pfam" id="PF04186">
    <property type="entry name" value="FxsA"/>
    <property type="match status" value="1"/>
</dbReference>
<dbReference type="HOGENOM" id="CLU_085083_4_0_4"/>
<keyword evidence="2" id="KW-0812">Transmembrane</keyword>
<name>C6X7N6_METGS</name>
<proteinExistence type="predicted"/>
<dbReference type="RefSeq" id="WP_015829077.1">
    <property type="nucleotide sequence ID" value="NC_012969.1"/>
</dbReference>